<dbReference type="EMBL" id="KB527578">
    <property type="protein sequence ID" value="EMP35823.1"/>
    <property type="molecule type" value="Genomic_DNA"/>
</dbReference>
<gene>
    <name evidence="9" type="ORF">UY3_07060</name>
</gene>
<dbReference type="Pfam" id="PF08758">
    <property type="entry name" value="Cadherin_pro"/>
    <property type="match status" value="1"/>
</dbReference>
<feature type="region of interest" description="Disordered" evidence="6">
    <location>
        <begin position="99"/>
        <end position="141"/>
    </location>
</feature>
<proteinExistence type="predicted"/>
<dbReference type="SUPFAM" id="SSF49313">
    <property type="entry name" value="Cadherin-like"/>
    <property type="match status" value="1"/>
</dbReference>
<organism evidence="9 10">
    <name type="scientific">Chelonia mydas</name>
    <name type="common">Green sea-turtle</name>
    <name type="synonym">Chelonia agassizi</name>
    <dbReference type="NCBI Taxonomy" id="8469"/>
    <lineage>
        <taxon>Eukaryota</taxon>
        <taxon>Metazoa</taxon>
        <taxon>Chordata</taxon>
        <taxon>Craniata</taxon>
        <taxon>Vertebrata</taxon>
        <taxon>Euteleostomi</taxon>
        <taxon>Archelosauria</taxon>
        <taxon>Testudinata</taxon>
        <taxon>Testudines</taxon>
        <taxon>Cryptodira</taxon>
        <taxon>Durocryptodira</taxon>
        <taxon>Americhelydia</taxon>
        <taxon>Chelonioidea</taxon>
        <taxon>Cheloniidae</taxon>
        <taxon>Chelonia</taxon>
    </lineage>
</organism>
<evidence type="ECO:0000256" key="2">
    <source>
        <dbReference type="ARBA" id="ARBA00022475"/>
    </source>
</evidence>
<dbReference type="SMART" id="SM01055">
    <property type="entry name" value="Cadherin_pro"/>
    <property type="match status" value="1"/>
</dbReference>
<keyword evidence="4" id="KW-0472">Membrane</keyword>
<evidence type="ECO:0000256" key="3">
    <source>
        <dbReference type="ARBA" id="ARBA00022889"/>
    </source>
</evidence>
<protein>
    <submittedName>
        <fullName evidence="9">Cadherin-4</fullName>
    </submittedName>
</protein>
<dbReference type="GO" id="GO:0007155">
    <property type="term" value="P:cell adhesion"/>
    <property type="evidence" value="ECO:0007669"/>
    <property type="project" value="UniProtKB-KW"/>
</dbReference>
<dbReference type="InterPro" id="IPR015919">
    <property type="entry name" value="Cadherin-like_sf"/>
</dbReference>
<reference evidence="10" key="1">
    <citation type="journal article" date="2013" name="Nat. Genet.">
        <title>The draft genomes of soft-shell turtle and green sea turtle yield insights into the development and evolution of the turtle-specific body plan.</title>
        <authorList>
            <person name="Wang Z."/>
            <person name="Pascual-Anaya J."/>
            <person name="Zadissa A."/>
            <person name="Li W."/>
            <person name="Niimura Y."/>
            <person name="Huang Z."/>
            <person name="Li C."/>
            <person name="White S."/>
            <person name="Xiong Z."/>
            <person name="Fang D."/>
            <person name="Wang B."/>
            <person name="Ming Y."/>
            <person name="Chen Y."/>
            <person name="Zheng Y."/>
            <person name="Kuraku S."/>
            <person name="Pignatelli M."/>
            <person name="Herrero J."/>
            <person name="Beal K."/>
            <person name="Nozawa M."/>
            <person name="Li Q."/>
            <person name="Wang J."/>
            <person name="Zhang H."/>
            <person name="Yu L."/>
            <person name="Shigenobu S."/>
            <person name="Wang J."/>
            <person name="Liu J."/>
            <person name="Flicek P."/>
            <person name="Searle S."/>
            <person name="Wang J."/>
            <person name="Kuratani S."/>
            <person name="Yin Y."/>
            <person name="Aken B."/>
            <person name="Zhang G."/>
            <person name="Irie N."/>
        </authorList>
    </citation>
    <scope>NUCLEOTIDE SEQUENCE [LARGE SCALE GENOMIC DNA]</scope>
</reference>
<feature type="domain" description="Cadherin prodomain" evidence="8">
    <location>
        <begin position="13"/>
        <end position="96"/>
    </location>
</feature>
<keyword evidence="5" id="KW-0325">Glycoprotein</keyword>
<feature type="chain" id="PRO_5004080520" evidence="7">
    <location>
        <begin position="24"/>
        <end position="212"/>
    </location>
</feature>
<evidence type="ECO:0000256" key="5">
    <source>
        <dbReference type="ARBA" id="ARBA00023180"/>
    </source>
</evidence>
<dbReference type="GO" id="GO:0005509">
    <property type="term" value="F:calcium ion binding"/>
    <property type="evidence" value="ECO:0007669"/>
    <property type="project" value="InterPro"/>
</dbReference>
<keyword evidence="7" id="KW-0732">Signal</keyword>
<evidence type="ECO:0000313" key="9">
    <source>
        <dbReference type="EMBL" id="EMP35823.1"/>
    </source>
</evidence>
<dbReference type="AlphaFoldDB" id="M7BUU0"/>
<feature type="compositionally biased region" description="Basic residues" evidence="6">
    <location>
        <begin position="102"/>
        <end position="111"/>
    </location>
</feature>
<name>M7BUU0_CHEMY</name>
<evidence type="ECO:0000256" key="4">
    <source>
        <dbReference type="ARBA" id="ARBA00023136"/>
    </source>
</evidence>
<comment type="subcellular location">
    <subcellularLocation>
        <location evidence="1">Cell membrane</location>
    </subcellularLocation>
</comment>
<evidence type="ECO:0000256" key="6">
    <source>
        <dbReference type="SAM" id="MobiDB-lite"/>
    </source>
</evidence>
<feature type="compositionally biased region" description="Polar residues" evidence="6">
    <location>
        <begin position="112"/>
        <end position="123"/>
    </location>
</feature>
<dbReference type="InterPro" id="IPR014868">
    <property type="entry name" value="Cadherin_pro_dom"/>
</dbReference>
<accession>M7BUU0</accession>
<dbReference type="GO" id="GO:0005886">
    <property type="term" value="C:plasma membrane"/>
    <property type="evidence" value="ECO:0007669"/>
    <property type="project" value="UniProtKB-SubCell"/>
</dbReference>
<evidence type="ECO:0000256" key="7">
    <source>
        <dbReference type="SAM" id="SignalP"/>
    </source>
</evidence>
<evidence type="ECO:0000313" key="10">
    <source>
        <dbReference type="Proteomes" id="UP000031443"/>
    </source>
</evidence>
<feature type="signal peptide" evidence="7">
    <location>
        <begin position="1"/>
        <end position="23"/>
    </location>
</feature>
<dbReference type="Proteomes" id="UP000031443">
    <property type="component" value="Unassembled WGS sequence"/>
</dbReference>
<keyword evidence="3" id="KW-0130">Cell adhesion</keyword>
<keyword evidence="10" id="KW-1185">Reference proteome</keyword>
<dbReference type="Gene3D" id="2.60.40.60">
    <property type="entry name" value="Cadherins"/>
    <property type="match status" value="1"/>
</dbReference>
<keyword evidence="2" id="KW-1003">Cell membrane</keyword>
<sequence length="212" mass="24124">MRLKIKCLKLVFDGFFFLSDVHVLCLLPPILVKFNGCPGKNGIRYETNNLDFKVRTDGTIYAAHQVQIPLKQTMFMVTAWDHQTLERWETMVRLLVGGKSQHNGHKQKGKKNASTDLAPQPSDTLIPWRQPQNSNGLRRQKRDWVIPPINVPENSRGPFPQQLVRIYMNVIEEDICTIQFADEGSRRSYGQDAFSSLSAPLLLASICTDVKS</sequence>
<evidence type="ECO:0000259" key="8">
    <source>
        <dbReference type="SMART" id="SM01055"/>
    </source>
</evidence>
<dbReference type="STRING" id="8469.M7BUU0"/>
<evidence type="ECO:0000256" key="1">
    <source>
        <dbReference type="ARBA" id="ARBA00004236"/>
    </source>
</evidence>